<dbReference type="AlphaFoldDB" id="A0AAD4M0U9"/>
<reference evidence="1" key="1">
    <citation type="journal article" date="2022" name="New Phytol.">
        <title>Evolutionary transition to the ectomycorrhizal habit in the genomes of a hyperdiverse lineage of mushroom-forming fungi.</title>
        <authorList>
            <person name="Looney B."/>
            <person name="Miyauchi S."/>
            <person name="Morin E."/>
            <person name="Drula E."/>
            <person name="Courty P.E."/>
            <person name="Kohler A."/>
            <person name="Kuo A."/>
            <person name="LaButti K."/>
            <person name="Pangilinan J."/>
            <person name="Lipzen A."/>
            <person name="Riley R."/>
            <person name="Andreopoulos W."/>
            <person name="He G."/>
            <person name="Johnson J."/>
            <person name="Nolan M."/>
            <person name="Tritt A."/>
            <person name="Barry K.W."/>
            <person name="Grigoriev I.V."/>
            <person name="Nagy L.G."/>
            <person name="Hibbett D."/>
            <person name="Henrissat B."/>
            <person name="Matheny P.B."/>
            <person name="Labbe J."/>
            <person name="Martin F.M."/>
        </authorList>
    </citation>
    <scope>NUCLEOTIDE SEQUENCE</scope>
    <source>
        <strain evidence="1">BPL690</strain>
    </source>
</reference>
<dbReference type="EMBL" id="WTXG01000034">
    <property type="protein sequence ID" value="KAI0297806.1"/>
    <property type="molecule type" value="Genomic_DNA"/>
</dbReference>
<comment type="caution">
    <text evidence="1">The sequence shown here is derived from an EMBL/GenBank/DDBJ whole genome shotgun (WGS) entry which is preliminary data.</text>
</comment>
<proteinExistence type="predicted"/>
<dbReference type="Proteomes" id="UP001203297">
    <property type="component" value="Unassembled WGS sequence"/>
</dbReference>
<accession>A0AAD4M0U9</accession>
<evidence type="ECO:0000313" key="1">
    <source>
        <dbReference type="EMBL" id="KAI0297806.1"/>
    </source>
</evidence>
<keyword evidence="2" id="KW-1185">Reference proteome</keyword>
<evidence type="ECO:0000313" key="2">
    <source>
        <dbReference type="Proteomes" id="UP001203297"/>
    </source>
</evidence>
<sequence length="62" mass="6655">DSILYTRIDTGSLCSHVRKCHPLWLPGKINKGCGGIARCWMGQLGLDALGNHLCGLPHTAPT</sequence>
<organism evidence="1 2">
    <name type="scientific">Multifurca ochricompacta</name>
    <dbReference type="NCBI Taxonomy" id="376703"/>
    <lineage>
        <taxon>Eukaryota</taxon>
        <taxon>Fungi</taxon>
        <taxon>Dikarya</taxon>
        <taxon>Basidiomycota</taxon>
        <taxon>Agaricomycotina</taxon>
        <taxon>Agaricomycetes</taxon>
        <taxon>Russulales</taxon>
        <taxon>Russulaceae</taxon>
        <taxon>Multifurca</taxon>
    </lineage>
</organism>
<feature type="non-terminal residue" evidence="1">
    <location>
        <position position="1"/>
    </location>
</feature>
<name>A0AAD4M0U9_9AGAM</name>
<gene>
    <name evidence="1" type="ORF">B0F90DRAFT_1737723</name>
</gene>
<protein>
    <submittedName>
        <fullName evidence="1">Uncharacterized protein</fullName>
    </submittedName>
</protein>